<gene>
    <name evidence="3" type="ORF">PSON_ATCC_30995.1.T1320172</name>
</gene>
<proteinExistence type="predicted"/>
<dbReference type="EMBL" id="CAJJDN010000132">
    <property type="protein sequence ID" value="CAD8121520.1"/>
    <property type="molecule type" value="Genomic_DNA"/>
</dbReference>
<feature type="coiled-coil region" evidence="1">
    <location>
        <begin position="720"/>
        <end position="758"/>
    </location>
</feature>
<dbReference type="Pfam" id="PF00225">
    <property type="entry name" value="Kinesin"/>
    <property type="match status" value="4"/>
</dbReference>
<organism evidence="3 4">
    <name type="scientific">Paramecium sonneborni</name>
    <dbReference type="NCBI Taxonomy" id="65129"/>
    <lineage>
        <taxon>Eukaryota</taxon>
        <taxon>Sar</taxon>
        <taxon>Alveolata</taxon>
        <taxon>Ciliophora</taxon>
        <taxon>Intramacronucleata</taxon>
        <taxon>Oligohymenophorea</taxon>
        <taxon>Peniculida</taxon>
        <taxon>Parameciidae</taxon>
        <taxon>Paramecium</taxon>
    </lineage>
</organism>
<dbReference type="GO" id="GO:0008574">
    <property type="term" value="F:plus-end-directed microtubule motor activity"/>
    <property type="evidence" value="ECO:0007669"/>
    <property type="project" value="TreeGrafter"/>
</dbReference>
<evidence type="ECO:0000256" key="1">
    <source>
        <dbReference type="SAM" id="Coils"/>
    </source>
</evidence>
<accession>A0A8S1R4J5</accession>
<dbReference type="PANTHER" id="PTHR24115:SF9">
    <property type="entry name" value="KINESIN HEAVY CHAIN"/>
    <property type="match status" value="1"/>
</dbReference>
<feature type="domain" description="Kinesin motor" evidence="2">
    <location>
        <begin position="4"/>
        <end position="265"/>
    </location>
</feature>
<feature type="coiled-coil region" evidence="1">
    <location>
        <begin position="651"/>
        <end position="689"/>
    </location>
</feature>
<dbReference type="AlphaFoldDB" id="A0A8S1R4J5"/>
<name>A0A8S1R4J5_9CILI</name>
<reference evidence="3" key="1">
    <citation type="submission" date="2021-01" db="EMBL/GenBank/DDBJ databases">
        <authorList>
            <consortium name="Genoscope - CEA"/>
            <person name="William W."/>
        </authorList>
    </citation>
    <scope>NUCLEOTIDE SEQUENCE</scope>
</reference>
<keyword evidence="4" id="KW-1185">Reference proteome</keyword>
<dbReference type="GO" id="GO:0016887">
    <property type="term" value="F:ATP hydrolysis activity"/>
    <property type="evidence" value="ECO:0007669"/>
    <property type="project" value="TreeGrafter"/>
</dbReference>
<keyword evidence="1" id="KW-0175">Coiled coil</keyword>
<evidence type="ECO:0000259" key="2">
    <source>
        <dbReference type="SMART" id="SM00129"/>
    </source>
</evidence>
<dbReference type="SMART" id="SM00129">
    <property type="entry name" value="KISc"/>
    <property type="match status" value="1"/>
</dbReference>
<dbReference type="GO" id="GO:0005524">
    <property type="term" value="F:ATP binding"/>
    <property type="evidence" value="ECO:0007669"/>
    <property type="project" value="InterPro"/>
</dbReference>
<dbReference type="InterPro" id="IPR027640">
    <property type="entry name" value="Kinesin-like_fam"/>
</dbReference>
<dbReference type="GO" id="GO:0005874">
    <property type="term" value="C:microtubule"/>
    <property type="evidence" value="ECO:0007669"/>
    <property type="project" value="TreeGrafter"/>
</dbReference>
<comment type="caution">
    <text evidence="3">The sequence shown here is derived from an EMBL/GenBank/DDBJ whole genome shotgun (WGS) entry which is preliminary data.</text>
</comment>
<dbReference type="GO" id="GO:0030705">
    <property type="term" value="P:cytoskeleton-dependent intracellular transport"/>
    <property type="evidence" value="ECO:0007669"/>
    <property type="project" value="TreeGrafter"/>
</dbReference>
<protein>
    <recommendedName>
        <fullName evidence="2">Kinesin motor domain-containing protein</fullName>
    </recommendedName>
</protein>
<evidence type="ECO:0000313" key="3">
    <source>
        <dbReference type="EMBL" id="CAD8121520.1"/>
    </source>
</evidence>
<feature type="coiled-coil region" evidence="1">
    <location>
        <begin position="846"/>
        <end position="891"/>
    </location>
</feature>
<dbReference type="Proteomes" id="UP000692954">
    <property type="component" value="Unassembled WGS sequence"/>
</dbReference>
<evidence type="ECO:0000313" key="4">
    <source>
        <dbReference type="Proteomes" id="UP000692954"/>
    </source>
</evidence>
<feature type="coiled-coil region" evidence="1">
    <location>
        <begin position="1019"/>
        <end position="1064"/>
    </location>
</feature>
<feature type="coiled-coil region" evidence="1">
    <location>
        <begin position="344"/>
        <end position="382"/>
    </location>
</feature>
<dbReference type="PANTHER" id="PTHR24115">
    <property type="entry name" value="KINESIN-RELATED"/>
    <property type="match status" value="1"/>
</dbReference>
<dbReference type="GO" id="GO:0008017">
    <property type="term" value="F:microtubule binding"/>
    <property type="evidence" value="ECO:0007669"/>
    <property type="project" value="InterPro"/>
</dbReference>
<feature type="coiled-coil region" evidence="1">
    <location>
        <begin position="275"/>
        <end position="313"/>
    </location>
</feature>
<dbReference type="OrthoDB" id="448977at2759"/>
<dbReference type="GO" id="GO:0005871">
    <property type="term" value="C:kinesin complex"/>
    <property type="evidence" value="ECO:0007669"/>
    <property type="project" value="TreeGrafter"/>
</dbReference>
<sequence length="1093" mass="128860">MNYQIFLRIRNYEYVNPIFKVEEFQITLKTPGTKQTEKFIFDNIYQDATTDDIVKEIGFEQLNKVIIVYGQTGSGKSFTLFGDIQNPGIMPLIIKKLLVDKHQLKINYKFIGLDMQSNYVTDDMTQISIFDMETVWEYLAAFSKQKRKEHLIVTLIINQKDQIKFLDLAGPERQTKDLSEPQKYQEAIWATQQLQVLGKCLNSFSKGKIQSLEDSKLTQQLGFNLNTQTILIGTIYPTNSNYDETLSTLQYIDRTRNAIQFPRKASVRTLEISKTQTLENQVKMLEYENKDLKAQMQRLQQEQNNKLKTLKDILCIEFDLDNLNCLSFKEIQQYKIQQEALIANQNLQIQLNEQQTIINQLKQEISQLKQDIKDKQDKWQNQLVEQKYKNFKMNEQFEEFQITLKTPGTKQTEKFIFDNIYQDATTDDIVKEIGFEQLNKVIIVYGQTGSGKSFTLFGDIQNPGIMPLIIKKLLVDKHQLKINYKFIGLDMQSNYVTDDMTQISIFDMETVWEYLAAFSKQKRKEHLIVTLIINQKDQIKFLDLAGPERQTKDLSEPQKYQEAIWATQQLQVLGKCLNSFSKGKIQSLEDSKLTQQLGFNLNTQTILIGTIYPTNSNYDETLSTLQYIDRTRNAIQFPRKASVRTLEISKTQTLENQVKMLEYENKDLKAQMQRLQQEQNNKLKTLKDILCIEFDLDNLNCLSFKEIQQYKIQQEALIANQNLQIQLNEQQTIINQLKQEISQLKQDIKDKQDKWQNQLVEQKYKNFKMNEQCVTQKTLMSEMMRQMQLEKEICIKNVIENSNQLLDEKTNKLFQLPINANLKQLDNIKIQELKKQVKTEMEQDLLKQLAQMKIDNQNNLQQMKQMHDNMLKDKNNEMDQFISQYKMYRDKKKNVIKEMKEEMLQMYEIMNRYSQLINKIENGQYSSGNKIITIPRKDKPVHPSQSQFKHLNHFLERKKSFEIQNKKSSSAEKSFLLTPINRVQRSQTTFQDKPIIVNPSDIELFNINEMDIPELRAFIVKLKELLKKEQNENKIKSEKQKQELAELKKDREEIQAKYNVESKKYNLQRVTIESQNRLLTKLRPTSSLLRKQS</sequence>
<dbReference type="InterPro" id="IPR001752">
    <property type="entry name" value="Kinesin_motor_dom"/>
</dbReference>
<dbReference type="GO" id="GO:0007018">
    <property type="term" value="P:microtubule-based movement"/>
    <property type="evidence" value="ECO:0007669"/>
    <property type="project" value="InterPro"/>
</dbReference>